<accession>A0A7G8AKC8</accession>
<evidence type="ECO:0000256" key="1">
    <source>
        <dbReference type="SAM" id="MobiDB-lite"/>
    </source>
</evidence>
<reference evidence="2 3" key="1">
    <citation type="submission" date="2020-06" db="EMBL/GenBank/DDBJ databases">
        <authorList>
            <person name="Connerton I.F."/>
        </authorList>
    </citation>
    <scope>NUCLEOTIDE SEQUENCE [LARGE SCALE GENOMIC DNA]</scope>
</reference>
<keyword evidence="3" id="KW-1185">Reference proteome</keyword>
<protein>
    <submittedName>
        <fullName evidence="2">Uncharacterized protein</fullName>
    </submittedName>
</protein>
<dbReference type="Proteomes" id="UP000515915">
    <property type="component" value="Segment"/>
</dbReference>
<name>A0A7G8AKC8_9CAUD</name>
<proteinExistence type="predicted"/>
<dbReference type="EMBL" id="MT700412">
    <property type="protein sequence ID" value="QNI20373.1"/>
    <property type="molecule type" value="Genomic_DNA"/>
</dbReference>
<feature type="region of interest" description="Disordered" evidence="1">
    <location>
        <begin position="34"/>
        <end position="57"/>
    </location>
</feature>
<sequence>MYELCKAFHKLPSEIDAEDYEEMTKLVIIHNAINTKQAEDSKKRDKKAGREKAKQLR</sequence>
<evidence type="ECO:0000313" key="3">
    <source>
        <dbReference type="Proteomes" id="UP000515915"/>
    </source>
</evidence>
<organism evidence="2 3">
    <name type="scientific">Bacillus phage 1_ICo-2020</name>
    <dbReference type="NCBI Taxonomy" id="2759272"/>
    <lineage>
        <taxon>Viruses</taxon>
        <taxon>Duplodnaviria</taxon>
        <taxon>Heunggongvirae</taxon>
        <taxon>Uroviricota</taxon>
        <taxon>Caudoviricetes</taxon>
        <taxon>Ehrlichviridae</taxon>
        <taxon>Suttonboningtonvirus</taxon>
        <taxon>Suttonboningtonvirus sv1ICo2020</taxon>
    </lineage>
</organism>
<evidence type="ECO:0000313" key="2">
    <source>
        <dbReference type="EMBL" id="QNI20373.1"/>
    </source>
</evidence>
<feature type="compositionally biased region" description="Basic and acidic residues" evidence="1">
    <location>
        <begin position="37"/>
        <end position="57"/>
    </location>
</feature>